<reference evidence="1 3" key="1">
    <citation type="journal article" date="2015" name="Int. J. Syst. Evol. Microbiol.">
        <title>Bacillus glycinifermentans sp. nov., isolated from fermented soybean paste.</title>
        <authorList>
            <person name="Kim S.J."/>
            <person name="Dunlap C.A."/>
            <person name="Kwon S.W."/>
            <person name="Rooney A.P."/>
        </authorList>
    </citation>
    <scope>NUCLEOTIDE SEQUENCE [LARGE SCALE GENOMIC DNA]</scope>
    <source>
        <strain evidence="1 3">GO-13</strain>
    </source>
</reference>
<protein>
    <submittedName>
        <fullName evidence="2">Spore germination protein GerPE</fullName>
    </submittedName>
    <submittedName>
        <fullName evidence="1">Spore gernimation protein GerPE</fullName>
    </submittedName>
</protein>
<reference evidence="2 4" key="3">
    <citation type="submission" date="2023-03" db="EMBL/GenBank/DDBJ databases">
        <title>Agriculturally important microbes genome sequencing.</title>
        <authorList>
            <person name="Dunlap C."/>
        </authorList>
    </citation>
    <scope>NUCLEOTIDE SEQUENCE [LARGE SCALE GENOMIC DNA]</scope>
    <source>
        <strain evidence="2 4">CBP-3203</strain>
    </source>
</reference>
<dbReference type="EMBL" id="JARRTL010000034">
    <property type="protein sequence ID" value="MEC0487635.1"/>
    <property type="molecule type" value="Genomic_DNA"/>
</dbReference>
<accession>A0A0J6EMN5</accession>
<proteinExistence type="predicted"/>
<comment type="caution">
    <text evidence="1">The sequence shown here is derived from an EMBL/GenBank/DDBJ whole genome shotgun (WGS) entry which is preliminary data.</text>
</comment>
<dbReference type="STRING" id="1664069.BGLY_1188"/>
<organism evidence="1 3">
    <name type="scientific">Bacillus glycinifermentans</name>
    <dbReference type="NCBI Taxonomy" id="1664069"/>
    <lineage>
        <taxon>Bacteria</taxon>
        <taxon>Bacillati</taxon>
        <taxon>Bacillota</taxon>
        <taxon>Bacilli</taxon>
        <taxon>Bacillales</taxon>
        <taxon>Bacillaceae</taxon>
        <taxon>Bacillus</taxon>
    </lineage>
</organism>
<dbReference type="Pfam" id="PF10970">
    <property type="entry name" value="GerPE"/>
    <property type="match status" value="1"/>
</dbReference>
<evidence type="ECO:0000313" key="3">
    <source>
        <dbReference type="Proteomes" id="UP000036168"/>
    </source>
</evidence>
<dbReference type="AlphaFoldDB" id="A0A0J6GZD0"/>
<name>A0A0J6GZD0_9BACI</name>
<dbReference type="Proteomes" id="UP000036168">
    <property type="component" value="Unassembled WGS sequence"/>
</dbReference>
<evidence type="ECO:0000313" key="1">
    <source>
        <dbReference type="EMBL" id="KRT93189.1"/>
    </source>
</evidence>
<evidence type="ECO:0000313" key="2">
    <source>
        <dbReference type="EMBL" id="MEC0487635.1"/>
    </source>
</evidence>
<dbReference type="RefSeq" id="WP_048356281.1">
    <property type="nucleotide sequence ID" value="NZ_CP023481.1"/>
</dbReference>
<dbReference type="InterPro" id="IPR024496">
    <property type="entry name" value="Spore_germ_GerPE"/>
</dbReference>
<accession>A0A0J6GZD0</accession>
<dbReference type="OrthoDB" id="2599887at2"/>
<gene>
    <name evidence="1" type="ORF">AB447_219770</name>
    <name evidence="2" type="ORF">P8828_23090</name>
</gene>
<dbReference type="EMBL" id="LECW02000022">
    <property type="protein sequence ID" value="KRT93189.1"/>
    <property type="molecule type" value="Genomic_DNA"/>
</dbReference>
<keyword evidence="4" id="KW-1185">Reference proteome</keyword>
<evidence type="ECO:0000313" key="4">
    <source>
        <dbReference type="Proteomes" id="UP001341297"/>
    </source>
</evidence>
<sequence length="127" mass="14538">MLNRTSKVTFLKVQFIGTGSTLQIGDTHEFFAREKVLAVQRYLPNYFGNEGSFKQEDFQLFREPVPRLLPETGVYSAFYHENPVIRVRAIKIQSISSSAITHIGSTGRIDTETRVKHIRNLPPRNSQ</sequence>
<dbReference type="Proteomes" id="UP001341297">
    <property type="component" value="Unassembled WGS sequence"/>
</dbReference>
<dbReference type="PATRIC" id="fig|1664069.3.peg.3829"/>
<reference evidence="1" key="2">
    <citation type="submission" date="2015-10" db="EMBL/GenBank/DDBJ databases">
        <authorList>
            <person name="Gilbert D.G."/>
        </authorList>
    </citation>
    <scope>NUCLEOTIDE SEQUENCE</scope>
    <source>
        <strain evidence="1">GO-13</strain>
    </source>
</reference>